<feature type="region of interest" description="Disordered" evidence="1">
    <location>
        <begin position="71"/>
        <end position="120"/>
    </location>
</feature>
<protein>
    <submittedName>
        <fullName evidence="2">Uncharacterized protein</fullName>
    </submittedName>
</protein>
<evidence type="ECO:0000313" key="2">
    <source>
        <dbReference type="EMBL" id="KAF2871326.1"/>
    </source>
</evidence>
<evidence type="ECO:0000256" key="1">
    <source>
        <dbReference type="SAM" id="MobiDB-lite"/>
    </source>
</evidence>
<feature type="compositionally biased region" description="Polar residues" evidence="1">
    <location>
        <begin position="299"/>
        <end position="310"/>
    </location>
</feature>
<feature type="compositionally biased region" description="Low complexity" evidence="1">
    <location>
        <begin position="27"/>
        <end position="51"/>
    </location>
</feature>
<feature type="region of interest" description="Disordered" evidence="1">
    <location>
        <begin position="299"/>
        <end position="380"/>
    </location>
</feature>
<proteinExistence type="predicted"/>
<sequence length="503" mass="52213">MPDSAATAFPASSPFATADVDGRDRAALAAPPLPHGAHSADSAPAAIAPPTVTPATTTTVISTFWGASTVSAGSPHSSALPDPTLPAIIAHAPSPNAQEPPSDLATSAGSVPSTTTTLTNTLPPIQSAALRALNAPAFQSRASSTAKSKPAKSTSSRTTLSSQPVVVRTYSGSRHNSRPASGLHAPRQFLNMNRHAPQHPSALSAGLGGRQQTLPQIEDFSFSAILRAVDPEIRDAIDAIAEICARSRTSLADEYDAHLPPQGEITSTDQEWASGVGSLVGRGRISRVGQGWTAAENTLTAVPEASSSSERLAGENKGNTVGGSNKRSRSAYGSLKSVISGGSGKRKASATDIIQNTDPDLSRLDEQQPQGPAWAVNTSSSSSHPAITLVSSPQASKQLSLDISSTIKDIPEPAEGKFQQRPQTAVPKQQARNNRHISMNSLPSRARSSTISSLASWLSWARPTDPELLTPEDSTKAQVRLREVLILSQSSGFGKGKVSADAA</sequence>
<dbReference type="EMBL" id="JAADJZ010000012">
    <property type="protein sequence ID" value="KAF2871326.1"/>
    <property type="molecule type" value="Genomic_DNA"/>
</dbReference>
<name>A0A7C8I7K8_9PLEO</name>
<organism evidence="2 3">
    <name type="scientific">Massariosphaeria phaeospora</name>
    <dbReference type="NCBI Taxonomy" id="100035"/>
    <lineage>
        <taxon>Eukaryota</taxon>
        <taxon>Fungi</taxon>
        <taxon>Dikarya</taxon>
        <taxon>Ascomycota</taxon>
        <taxon>Pezizomycotina</taxon>
        <taxon>Dothideomycetes</taxon>
        <taxon>Pleosporomycetidae</taxon>
        <taxon>Pleosporales</taxon>
        <taxon>Pleosporales incertae sedis</taxon>
        <taxon>Massariosphaeria</taxon>
    </lineage>
</organism>
<feature type="compositionally biased region" description="Low complexity" evidence="1">
    <location>
        <begin position="1"/>
        <end position="19"/>
    </location>
</feature>
<evidence type="ECO:0000313" key="3">
    <source>
        <dbReference type="Proteomes" id="UP000481861"/>
    </source>
</evidence>
<keyword evidence="3" id="KW-1185">Reference proteome</keyword>
<dbReference type="OrthoDB" id="5339332at2759"/>
<dbReference type="Proteomes" id="UP000481861">
    <property type="component" value="Unassembled WGS sequence"/>
</dbReference>
<accession>A0A7C8I7K8</accession>
<reference evidence="2 3" key="1">
    <citation type="submission" date="2020-01" db="EMBL/GenBank/DDBJ databases">
        <authorList>
            <consortium name="DOE Joint Genome Institute"/>
            <person name="Haridas S."/>
            <person name="Albert R."/>
            <person name="Binder M."/>
            <person name="Bloem J."/>
            <person name="Labutti K."/>
            <person name="Salamov A."/>
            <person name="Andreopoulos B."/>
            <person name="Baker S.E."/>
            <person name="Barry K."/>
            <person name="Bills G."/>
            <person name="Bluhm B.H."/>
            <person name="Cannon C."/>
            <person name="Castanera R."/>
            <person name="Culley D.E."/>
            <person name="Daum C."/>
            <person name="Ezra D."/>
            <person name="Gonzalez J.B."/>
            <person name="Henrissat B."/>
            <person name="Kuo A."/>
            <person name="Liang C."/>
            <person name="Lipzen A."/>
            <person name="Lutzoni F."/>
            <person name="Magnuson J."/>
            <person name="Mondo S."/>
            <person name="Nolan M."/>
            <person name="Ohm R."/>
            <person name="Pangilinan J."/>
            <person name="Park H.-J.H."/>
            <person name="Ramirez L."/>
            <person name="Alfaro M."/>
            <person name="Sun H."/>
            <person name="Tritt A."/>
            <person name="Yoshinaga Y."/>
            <person name="Zwiers L.-H.L."/>
            <person name="Turgeon B.G."/>
            <person name="Goodwin S.B."/>
            <person name="Spatafora J.W."/>
            <person name="Crous P.W."/>
            <person name="Grigoriev I.V."/>
        </authorList>
    </citation>
    <scope>NUCLEOTIDE SEQUENCE [LARGE SCALE GENOMIC DNA]</scope>
    <source>
        <strain evidence="2 3">CBS 611.86</strain>
    </source>
</reference>
<feature type="region of interest" description="Disordered" evidence="1">
    <location>
        <begin position="1"/>
        <end position="51"/>
    </location>
</feature>
<feature type="compositionally biased region" description="Polar residues" evidence="1">
    <location>
        <begin position="95"/>
        <end position="113"/>
    </location>
</feature>
<gene>
    <name evidence="2" type="ORF">BDV95DRAFT_494677</name>
</gene>
<feature type="compositionally biased region" description="Low complexity" evidence="1">
    <location>
        <begin position="140"/>
        <end position="159"/>
    </location>
</feature>
<feature type="region of interest" description="Disordered" evidence="1">
    <location>
        <begin position="139"/>
        <end position="164"/>
    </location>
</feature>
<dbReference type="AlphaFoldDB" id="A0A7C8I7K8"/>
<comment type="caution">
    <text evidence="2">The sequence shown here is derived from an EMBL/GenBank/DDBJ whole genome shotgun (WGS) entry which is preliminary data.</text>
</comment>